<reference evidence="6" key="1">
    <citation type="submission" date="2023-06" db="EMBL/GenBank/DDBJ databases">
        <title>Identification and characterization of horizontal gene transfer across gut microbiota members of farm animals based on homology search.</title>
        <authorList>
            <person name="Zeman M."/>
            <person name="Kubasova T."/>
            <person name="Jahodarova E."/>
            <person name="Nykrynova M."/>
            <person name="Rychlik I."/>
        </authorList>
    </citation>
    <scope>NUCLEOTIDE SEQUENCE [LARGE SCALE GENOMIC DNA]</scope>
    <source>
        <strain evidence="6">ET341</strain>
    </source>
</reference>
<dbReference type="PANTHER" id="PTHR44846:SF5">
    <property type="entry name" value="HTH-TYPE TRANSCRIPTIONAL REGULATOR GMUR"/>
    <property type="match status" value="1"/>
</dbReference>
<evidence type="ECO:0000256" key="2">
    <source>
        <dbReference type="ARBA" id="ARBA00023125"/>
    </source>
</evidence>
<dbReference type="Gene3D" id="1.10.10.10">
    <property type="entry name" value="Winged helix-like DNA-binding domain superfamily/Winged helix DNA-binding domain"/>
    <property type="match status" value="1"/>
</dbReference>
<dbReference type="EMBL" id="JAUDCK010000016">
    <property type="protein sequence ID" value="MDM8195842.1"/>
    <property type="molecule type" value="Genomic_DNA"/>
</dbReference>
<dbReference type="Pfam" id="PF00392">
    <property type="entry name" value="GntR"/>
    <property type="match status" value="1"/>
</dbReference>
<sequence>MAKYRDIADDIRQKIKNQEYTFGQKLPYEYVLCMSYHCNKETMKKALDILVKEGLIIRRRGAGTFVKDYDPAMDNPVSKFGRGLTAQYEGIKEVTSEVLEFEVVPADEHLSEKLQIDVGDFVYHIIRLRFLDKIPHLIDITYIPISVVPNLKLQHLKGSVYGYIEKVLKLKIQSCHLTINAALSTPLEQQYLGLKENEPYIQEEQISFLSNGSIFEYTLSRQHFSHFEFQTVIVQQ</sequence>
<organism evidence="5 6">
    <name type="scientific">Massilimicrobiota timonensis</name>
    <dbReference type="NCBI Taxonomy" id="1776392"/>
    <lineage>
        <taxon>Bacteria</taxon>
        <taxon>Bacillati</taxon>
        <taxon>Bacillota</taxon>
        <taxon>Erysipelotrichia</taxon>
        <taxon>Erysipelotrichales</taxon>
        <taxon>Erysipelotrichaceae</taxon>
        <taxon>Massilimicrobiota</taxon>
    </lineage>
</organism>
<evidence type="ECO:0000259" key="4">
    <source>
        <dbReference type="PROSITE" id="PS50949"/>
    </source>
</evidence>
<dbReference type="InterPro" id="IPR050679">
    <property type="entry name" value="Bact_HTH_transcr_reg"/>
</dbReference>
<keyword evidence="6" id="KW-1185">Reference proteome</keyword>
<keyword evidence="3" id="KW-0804">Transcription</keyword>
<keyword evidence="1" id="KW-0805">Transcription regulation</keyword>
<evidence type="ECO:0000256" key="3">
    <source>
        <dbReference type="ARBA" id="ARBA00023163"/>
    </source>
</evidence>
<evidence type="ECO:0000313" key="6">
    <source>
        <dbReference type="Proteomes" id="UP001529275"/>
    </source>
</evidence>
<evidence type="ECO:0000313" key="5">
    <source>
        <dbReference type="EMBL" id="MDM8195842.1"/>
    </source>
</evidence>
<accession>A0ABT7UIT0</accession>
<dbReference type="InterPro" id="IPR036390">
    <property type="entry name" value="WH_DNA-bd_sf"/>
</dbReference>
<dbReference type="PANTHER" id="PTHR44846">
    <property type="entry name" value="MANNOSYL-D-GLYCERATE TRANSPORT/METABOLISM SYSTEM REPRESSOR MNGR-RELATED"/>
    <property type="match status" value="1"/>
</dbReference>
<dbReference type="InterPro" id="IPR028978">
    <property type="entry name" value="Chorismate_lyase_/UTRA_dom_sf"/>
</dbReference>
<dbReference type="PROSITE" id="PS50949">
    <property type="entry name" value="HTH_GNTR"/>
    <property type="match status" value="1"/>
</dbReference>
<protein>
    <submittedName>
        <fullName evidence="5">GntR family transcriptional regulator</fullName>
    </submittedName>
</protein>
<proteinExistence type="predicted"/>
<dbReference type="RefSeq" id="WP_087298285.1">
    <property type="nucleotide sequence ID" value="NZ_JAUDCK010000016.1"/>
</dbReference>
<dbReference type="InterPro" id="IPR000524">
    <property type="entry name" value="Tscrpt_reg_HTH_GntR"/>
</dbReference>
<feature type="domain" description="HTH gntR-type" evidence="4">
    <location>
        <begin position="1"/>
        <end position="69"/>
    </location>
</feature>
<dbReference type="InterPro" id="IPR011663">
    <property type="entry name" value="UTRA"/>
</dbReference>
<keyword evidence="2" id="KW-0238">DNA-binding</keyword>
<evidence type="ECO:0000256" key="1">
    <source>
        <dbReference type="ARBA" id="ARBA00023015"/>
    </source>
</evidence>
<dbReference type="SMART" id="SM00866">
    <property type="entry name" value="UTRA"/>
    <property type="match status" value="1"/>
</dbReference>
<dbReference type="CDD" id="cd07377">
    <property type="entry name" value="WHTH_GntR"/>
    <property type="match status" value="1"/>
</dbReference>
<gene>
    <name evidence="5" type="ORF">QUV98_05865</name>
</gene>
<dbReference type="SUPFAM" id="SSF46785">
    <property type="entry name" value="Winged helix' DNA-binding domain"/>
    <property type="match status" value="1"/>
</dbReference>
<dbReference type="SUPFAM" id="SSF64288">
    <property type="entry name" value="Chorismate lyase-like"/>
    <property type="match status" value="1"/>
</dbReference>
<dbReference type="Pfam" id="PF07702">
    <property type="entry name" value="UTRA"/>
    <property type="match status" value="1"/>
</dbReference>
<comment type="caution">
    <text evidence="5">The sequence shown here is derived from an EMBL/GenBank/DDBJ whole genome shotgun (WGS) entry which is preliminary data.</text>
</comment>
<name>A0ABT7UIT0_9FIRM</name>
<reference evidence="5 6" key="2">
    <citation type="submission" date="2023-06" db="EMBL/GenBank/DDBJ databases">
        <authorList>
            <person name="Zeman M."/>
            <person name="Kubasova T."/>
            <person name="Jahodarova E."/>
            <person name="Nykrynova M."/>
            <person name="Rychlik I."/>
        </authorList>
    </citation>
    <scope>NUCLEOTIDE SEQUENCE [LARGE SCALE GENOMIC DNA]</scope>
    <source>
        <strain evidence="5 6">ET341</strain>
    </source>
</reference>
<dbReference type="Proteomes" id="UP001529275">
    <property type="component" value="Unassembled WGS sequence"/>
</dbReference>
<dbReference type="SMART" id="SM00345">
    <property type="entry name" value="HTH_GNTR"/>
    <property type="match status" value="1"/>
</dbReference>
<dbReference type="Gene3D" id="3.40.1410.10">
    <property type="entry name" value="Chorismate lyase-like"/>
    <property type="match status" value="1"/>
</dbReference>
<dbReference type="InterPro" id="IPR036388">
    <property type="entry name" value="WH-like_DNA-bd_sf"/>
</dbReference>